<reference evidence="3 4" key="1">
    <citation type="submission" date="2010-10" db="EMBL/GenBank/DDBJ databases">
        <title>Complete sequence of Frankia sp. EuI1c.</title>
        <authorList>
            <consortium name="US DOE Joint Genome Institute"/>
            <person name="Lucas S."/>
            <person name="Copeland A."/>
            <person name="Lapidus A."/>
            <person name="Cheng J.-F."/>
            <person name="Bruce D."/>
            <person name="Goodwin L."/>
            <person name="Pitluck S."/>
            <person name="Chertkov O."/>
            <person name="Detter J.C."/>
            <person name="Han C."/>
            <person name="Tapia R."/>
            <person name="Land M."/>
            <person name="Hauser L."/>
            <person name="Jeffries C."/>
            <person name="Kyrpides N."/>
            <person name="Ivanova N."/>
            <person name="Mikhailova N."/>
            <person name="Beauchemin N."/>
            <person name="Sen A."/>
            <person name="Sur S.A."/>
            <person name="Gtari M."/>
            <person name="Wall L."/>
            <person name="Tisa L."/>
            <person name="Woyke T."/>
        </authorList>
    </citation>
    <scope>NUCLEOTIDE SEQUENCE [LARGE SCALE GENOMIC DNA]</scope>
    <source>
        <strain evidence="4">DSM 45817 / CECT 9037 / EuI1c</strain>
    </source>
</reference>
<dbReference type="AlphaFoldDB" id="E3JBL2"/>
<evidence type="ECO:0000256" key="1">
    <source>
        <dbReference type="SAM" id="MobiDB-lite"/>
    </source>
</evidence>
<protein>
    <submittedName>
        <fullName evidence="3">Uncharacterized protein</fullName>
    </submittedName>
</protein>
<keyword evidence="2" id="KW-0812">Transmembrane</keyword>
<dbReference type="KEGG" id="fri:FraEuI1c_3007"/>
<dbReference type="Proteomes" id="UP000002484">
    <property type="component" value="Chromosome"/>
</dbReference>
<keyword evidence="2" id="KW-0472">Membrane</keyword>
<name>E3JBL2_PSEI1</name>
<dbReference type="HOGENOM" id="CLU_2117458_0_0_11"/>
<feature type="transmembrane region" description="Helical" evidence="2">
    <location>
        <begin position="40"/>
        <end position="58"/>
    </location>
</feature>
<feature type="region of interest" description="Disordered" evidence="1">
    <location>
        <begin position="90"/>
        <end position="114"/>
    </location>
</feature>
<gene>
    <name evidence="3" type="ordered locus">FraEuI1c_3007</name>
</gene>
<proteinExistence type="predicted"/>
<feature type="transmembrane region" description="Helical" evidence="2">
    <location>
        <begin position="6"/>
        <end position="28"/>
    </location>
</feature>
<keyword evidence="2" id="KW-1133">Transmembrane helix</keyword>
<accession>E3JBL2</accession>
<organism evidence="3 4">
    <name type="scientific">Pseudofrankia inefficax (strain DSM 45817 / CECT 9037 / DDB 130130 / EuI1c)</name>
    <name type="common">Frankia inefficax</name>
    <dbReference type="NCBI Taxonomy" id="298654"/>
    <lineage>
        <taxon>Bacteria</taxon>
        <taxon>Bacillati</taxon>
        <taxon>Actinomycetota</taxon>
        <taxon>Actinomycetes</taxon>
        <taxon>Frankiales</taxon>
        <taxon>Frankiaceae</taxon>
        <taxon>Pseudofrankia</taxon>
    </lineage>
</organism>
<evidence type="ECO:0000256" key="2">
    <source>
        <dbReference type="SAM" id="Phobius"/>
    </source>
</evidence>
<keyword evidence="4" id="KW-1185">Reference proteome</keyword>
<dbReference type="EMBL" id="CP002299">
    <property type="protein sequence ID" value="ADP81032.1"/>
    <property type="molecule type" value="Genomic_DNA"/>
</dbReference>
<sequence length="114" mass="12262">MWDDRVVLPLLIVVFAFVNVVGYVMAVLFRNRYGERAGEWTLTVLRIAVSALLIPVAFIGVGVWGGIGMAVVSPFVVVGPELIRRREARKAAAIEPSRAGGVSDAPDAERASRG</sequence>
<evidence type="ECO:0000313" key="3">
    <source>
        <dbReference type="EMBL" id="ADP81032.1"/>
    </source>
</evidence>
<dbReference type="InParanoid" id="E3JBL2"/>
<evidence type="ECO:0000313" key="4">
    <source>
        <dbReference type="Proteomes" id="UP000002484"/>
    </source>
</evidence>